<sequence length="295" mass="33596">MATAENATTTLEFYPTYCFKASPTHFTWVKMAVADVLHLKRRAEYPDQATFFHLNHPIRFIAIAGIITSRTEYPRVTILTLDDSSGATMDIVVLKADPAAVAAPELPQASAEPEQQQQYHHISPTTHHPINITPLVPGTLALLKGTPSTYRQTVQLQLERCSPLHTTSAEMRFLDQRTRTRVEVLSTPWVLGADEVGRLRREADAEEERVEAEVARGQRRLRRRGAREEREYRGIMERWEAEERVREREAAAARAAGVELTRLLASIKQKRRRVDHDDKVGERENSRRRVCGGEQ</sequence>
<proteinExistence type="predicted"/>
<feature type="compositionally biased region" description="Basic and acidic residues" evidence="1">
    <location>
        <begin position="274"/>
        <end position="287"/>
    </location>
</feature>
<evidence type="ECO:0000313" key="3">
    <source>
        <dbReference type="Proteomes" id="UP000248349"/>
    </source>
</evidence>
<feature type="region of interest" description="Disordered" evidence="1">
    <location>
        <begin position="271"/>
        <end position="295"/>
    </location>
</feature>
<evidence type="ECO:0000313" key="2">
    <source>
        <dbReference type="EMBL" id="PYH44870.1"/>
    </source>
</evidence>
<name>A0A318ZM10_9EURO</name>
<gene>
    <name evidence="2" type="ORF">BP01DRAFT_297650</name>
</gene>
<dbReference type="Gene3D" id="2.40.50.140">
    <property type="entry name" value="Nucleic acid-binding proteins"/>
    <property type="match status" value="1"/>
</dbReference>
<evidence type="ECO:0000256" key="1">
    <source>
        <dbReference type="SAM" id="MobiDB-lite"/>
    </source>
</evidence>
<evidence type="ECO:0008006" key="4">
    <source>
        <dbReference type="Google" id="ProtNLM"/>
    </source>
</evidence>
<dbReference type="GeneID" id="37073111"/>
<dbReference type="OrthoDB" id="77828at2759"/>
<dbReference type="InterPro" id="IPR012340">
    <property type="entry name" value="NA-bd_OB-fold"/>
</dbReference>
<reference evidence="2 3" key="1">
    <citation type="submission" date="2016-12" db="EMBL/GenBank/DDBJ databases">
        <title>The genomes of Aspergillus section Nigri reveals drivers in fungal speciation.</title>
        <authorList>
            <consortium name="DOE Joint Genome Institute"/>
            <person name="Vesth T.C."/>
            <person name="Nybo J."/>
            <person name="Theobald S."/>
            <person name="Brandl J."/>
            <person name="Frisvad J.C."/>
            <person name="Nielsen K.F."/>
            <person name="Lyhne E.K."/>
            <person name="Kogle M.E."/>
            <person name="Kuo A."/>
            <person name="Riley R."/>
            <person name="Clum A."/>
            <person name="Nolan M."/>
            <person name="Lipzen A."/>
            <person name="Salamov A."/>
            <person name="Henrissat B."/>
            <person name="Wiebenga A."/>
            <person name="De Vries R.P."/>
            <person name="Grigoriev I.V."/>
            <person name="Mortensen U.H."/>
            <person name="Andersen M.R."/>
            <person name="Baker S.E."/>
        </authorList>
    </citation>
    <scope>NUCLEOTIDE SEQUENCE [LARGE SCALE GENOMIC DNA]</scope>
    <source>
        <strain evidence="2 3">JOP 1030-1</strain>
    </source>
</reference>
<dbReference type="RefSeq" id="XP_025430852.1">
    <property type="nucleotide sequence ID" value="XM_025571883.1"/>
</dbReference>
<dbReference type="AlphaFoldDB" id="A0A318ZM10"/>
<organism evidence="2 3">
    <name type="scientific">Aspergillus saccharolyticus JOP 1030-1</name>
    <dbReference type="NCBI Taxonomy" id="1450539"/>
    <lineage>
        <taxon>Eukaryota</taxon>
        <taxon>Fungi</taxon>
        <taxon>Dikarya</taxon>
        <taxon>Ascomycota</taxon>
        <taxon>Pezizomycotina</taxon>
        <taxon>Eurotiomycetes</taxon>
        <taxon>Eurotiomycetidae</taxon>
        <taxon>Eurotiales</taxon>
        <taxon>Aspergillaceae</taxon>
        <taxon>Aspergillus</taxon>
        <taxon>Aspergillus subgen. Circumdati</taxon>
    </lineage>
</organism>
<dbReference type="Proteomes" id="UP000248349">
    <property type="component" value="Unassembled WGS sequence"/>
</dbReference>
<dbReference type="EMBL" id="KZ821234">
    <property type="protein sequence ID" value="PYH44870.1"/>
    <property type="molecule type" value="Genomic_DNA"/>
</dbReference>
<accession>A0A318ZM10</accession>
<protein>
    <recommendedName>
        <fullName evidence="4">CST complex subunit Stn1 N-terminal domain-containing protein</fullName>
    </recommendedName>
</protein>
<keyword evidence="3" id="KW-1185">Reference proteome</keyword>